<proteinExistence type="predicted"/>
<name>W0SF44_9PROT</name>
<dbReference type="OrthoDB" id="9801102at2"/>
<dbReference type="InterPro" id="IPR007711">
    <property type="entry name" value="HigB-1"/>
</dbReference>
<dbReference type="AlphaFoldDB" id="W0SF44"/>
<organism evidence="1 2">
    <name type="scientific">Sulfuritalea hydrogenivorans sk43H</name>
    <dbReference type="NCBI Taxonomy" id="1223802"/>
    <lineage>
        <taxon>Bacteria</taxon>
        <taxon>Pseudomonadati</taxon>
        <taxon>Pseudomonadota</taxon>
        <taxon>Betaproteobacteria</taxon>
        <taxon>Nitrosomonadales</taxon>
        <taxon>Sterolibacteriaceae</taxon>
        <taxon>Sulfuritalea</taxon>
    </lineage>
</organism>
<reference evidence="1 2" key="1">
    <citation type="journal article" date="2014" name="Syst. Appl. Microbiol.">
        <title>Complete genomes of freshwater sulfur oxidizers Sulfuricella denitrificans skB26 and Sulfuritalea hydrogenivorans sk43H: genetic insights into the sulfur oxidation pathway of betaproteobacteria.</title>
        <authorList>
            <person name="Watanabe T."/>
            <person name="Kojima H."/>
            <person name="Fukui M."/>
        </authorList>
    </citation>
    <scope>NUCLEOTIDE SEQUENCE [LARGE SCALE GENOMIC DNA]</scope>
    <source>
        <strain evidence="1">DSM22779</strain>
    </source>
</reference>
<dbReference type="InterPro" id="IPR035093">
    <property type="entry name" value="RelE/ParE_toxin_dom_sf"/>
</dbReference>
<dbReference type="PANTHER" id="PTHR40266:SF2">
    <property type="entry name" value="TOXIN HIGB-1"/>
    <property type="match status" value="1"/>
</dbReference>
<keyword evidence="2" id="KW-1185">Reference proteome</keyword>
<dbReference type="SUPFAM" id="SSF143011">
    <property type="entry name" value="RelE-like"/>
    <property type="match status" value="1"/>
</dbReference>
<dbReference type="STRING" id="1223802.SUTH_01577"/>
<dbReference type="Pfam" id="PF05015">
    <property type="entry name" value="HigB-like_toxin"/>
    <property type="match status" value="1"/>
</dbReference>
<dbReference type="Gene3D" id="3.30.2310.20">
    <property type="entry name" value="RelE-like"/>
    <property type="match status" value="1"/>
</dbReference>
<dbReference type="KEGG" id="shd:SUTH_01577"/>
<evidence type="ECO:0000313" key="2">
    <source>
        <dbReference type="Proteomes" id="UP000031637"/>
    </source>
</evidence>
<evidence type="ECO:0000313" key="1">
    <source>
        <dbReference type="EMBL" id="BAO29370.1"/>
    </source>
</evidence>
<dbReference type="HOGENOM" id="CLU_155111_0_0_4"/>
<accession>W0SF44</accession>
<dbReference type="Proteomes" id="UP000031637">
    <property type="component" value="Chromosome"/>
</dbReference>
<dbReference type="EMBL" id="AP012547">
    <property type="protein sequence ID" value="BAO29370.1"/>
    <property type="molecule type" value="Genomic_DNA"/>
</dbReference>
<gene>
    <name evidence="1" type="ORF">SUTH_01577</name>
</gene>
<sequence length="92" mass="10871">MIRTFRHRGLERFFRKGDHRGILAKSEARIERMLDRLDTVAKPEDMNIPGYKFHRLTGDRKGTYAVTATGNWRITFRFEGEDAVDVDLEDYH</sequence>
<dbReference type="RefSeq" id="WP_041098357.1">
    <property type="nucleotide sequence ID" value="NZ_AP012547.1"/>
</dbReference>
<protein>
    <submittedName>
        <fullName evidence="1">Plasmid maintenance system killer family protein</fullName>
    </submittedName>
</protein>
<dbReference type="PANTHER" id="PTHR40266">
    <property type="entry name" value="TOXIN HIGB-1"/>
    <property type="match status" value="1"/>
</dbReference>